<dbReference type="InterPro" id="IPR018083">
    <property type="entry name" value="Sterol_reductase_CS"/>
</dbReference>
<dbReference type="PROSITE" id="PS01018">
    <property type="entry name" value="STEROL_REDUCT_2"/>
    <property type="match status" value="1"/>
</dbReference>
<dbReference type="GO" id="GO:0006695">
    <property type="term" value="P:cholesterol biosynthetic process"/>
    <property type="evidence" value="ECO:0007669"/>
    <property type="project" value="UniProtKB-KW"/>
</dbReference>
<dbReference type="InterPro" id="IPR052455">
    <property type="entry name" value="Tricalbin_domain"/>
</dbReference>
<name>A0A261Y0X0_9FUNG</name>
<keyword evidence="15" id="KW-0443">Lipid metabolism</keyword>
<feature type="domain" description="C2" evidence="27">
    <location>
        <begin position="1412"/>
        <end position="1539"/>
    </location>
</feature>
<feature type="transmembrane region" description="Helical" evidence="26">
    <location>
        <begin position="2213"/>
        <end position="2231"/>
    </location>
</feature>
<dbReference type="PROSITE" id="PS50004">
    <property type="entry name" value="C2"/>
    <property type="match status" value="5"/>
</dbReference>
<feature type="transmembrane region" description="Helical" evidence="26">
    <location>
        <begin position="1925"/>
        <end position="1944"/>
    </location>
</feature>
<feature type="domain" description="SMP-LTD" evidence="28">
    <location>
        <begin position="254"/>
        <end position="461"/>
    </location>
</feature>
<keyword evidence="12" id="KW-0560">Oxidoreductase</keyword>
<dbReference type="Gene3D" id="1.20.120.1630">
    <property type="match status" value="1"/>
</dbReference>
<feature type="domain" description="C2" evidence="27">
    <location>
        <begin position="602"/>
        <end position="730"/>
    </location>
</feature>
<dbReference type="InterPro" id="IPR002123">
    <property type="entry name" value="Plipid/glycerol_acylTrfase"/>
</dbReference>
<evidence type="ECO:0000313" key="30">
    <source>
        <dbReference type="Proteomes" id="UP000242875"/>
    </source>
</evidence>
<dbReference type="CDD" id="cd21678">
    <property type="entry name" value="SMP_TCB"/>
    <property type="match status" value="1"/>
</dbReference>
<comment type="caution">
    <text evidence="29">The sequence shown here is derived from an EMBL/GenBank/DDBJ whole genome shotgun (WGS) entry which is preliminary data.</text>
</comment>
<dbReference type="EC" id="1.3.1.21" evidence="20"/>
<evidence type="ECO:0000256" key="16">
    <source>
        <dbReference type="ARBA" id="ARBA00023121"/>
    </source>
</evidence>
<keyword evidence="18" id="KW-1207">Sterol metabolism</keyword>
<dbReference type="GO" id="GO:0047598">
    <property type="term" value="F:7-dehydrocholesterol reductase activity"/>
    <property type="evidence" value="ECO:0007669"/>
    <property type="project" value="UniProtKB-EC"/>
</dbReference>
<evidence type="ECO:0000256" key="19">
    <source>
        <dbReference type="ARBA" id="ARBA00023221"/>
    </source>
</evidence>
<dbReference type="GO" id="GO:0061817">
    <property type="term" value="P:endoplasmic reticulum-plasma membrane tethering"/>
    <property type="evidence" value="ECO:0007669"/>
    <property type="project" value="InterPro"/>
</dbReference>
<dbReference type="PROSITE" id="PS51847">
    <property type="entry name" value="SMP"/>
    <property type="match status" value="1"/>
</dbReference>
<feature type="compositionally biased region" description="Low complexity" evidence="25">
    <location>
        <begin position="1416"/>
        <end position="1432"/>
    </location>
</feature>
<dbReference type="Pfam" id="PF01222">
    <property type="entry name" value="ERG4_ERG24"/>
    <property type="match status" value="1"/>
</dbReference>
<comment type="pathway">
    <text evidence="2">Steroid biosynthesis; cholesterol biosynthesis.</text>
</comment>
<keyword evidence="30" id="KW-1185">Reference proteome</keyword>
<feature type="transmembrane region" description="Helical" evidence="26">
    <location>
        <begin position="194"/>
        <end position="227"/>
    </location>
</feature>
<feature type="region of interest" description="Disordered" evidence="25">
    <location>
        <begin position="922"/>
        <end position="970"/>
    </location>
</feature>
<evidence type="ECO:0000259" key="27">
    <source>
        <dbReference type="PROSITE" id="PS50004"/>
    </source>
</evidence>
<comment type="catalytic activity">
    <reaction evidence="24">
        <text>7-dehydrodesmosterol + NADPH + H(+) = desmosterol + NADP(+)</text>
        <dbReference type="Rhea" id="RHEA:46740"/>
        <dbReference type="ChEBI" id="CHEBI:15378"/>
        <dbReference type="ChEBI" id="CHEBI:17737"/>
        <dbReference type="ChEBI" id="CHEBI:27910"/>
        <dbReference type="ChEBI" id="CHEBI:57783"/>
        <dbReference type="ChEBI" id="CHEBI:58349"/>
    </reaction>
    <physiologicalReaction direction="left-to-right" evidence="24">
        <dbReference type="Rhea" id="RHEA:46741"/>
    </physiologicalReaction>
</comment>
<evidence type="ECO:0000256" key="25">
    <source>
        <dbReference type="SAM" id="MobiDB-lite"/>
    </source>
</evidence>
<keyword evidence="9" id="KW-0521">NADP</keyword>
<evidence type="ECO:0000256" key="15">
    <source>
        <dbReference type="ARBA" id="ARBA00023098"/>
    </source>
</evidence>
<organism evidence="29 30">
    <name type="scientific">Bifiguratus adelaidae</name>
    <dbReference type="NCBI Taxonomy" id="1938954"/>
    <lineage>
        <taxon>Eukaryota</taxon>
        <taxon>Fungi</taxon>
        <taxon>Fungi incertae sedis</taxon>
        <taxon>Mucoromycota</taxon>
        <taxon>Mucoromycotina</taxon>
        <taxon>Endogonomycetes</taxon>
        <taxon>Endogonales</taxon>
        <taxon>Endogonales incertae sedis</taxon>
        <taxon>Bifiguratus</taxon>
    </lineage>
</organism>
<accession>A0A261Y0X0</accession>
<feature type="region of interest" description="Disordered" evidence="25">
    <location>
        <begin position="1"/>
        <end position="78"/>
    </location>
</feature>
<dbReference type="EMBL" id="MVBO01000047">
    <property type="protein sequence ID" value="OZJ04246.1"/>
    <property type="molecule type" value="Genomic_DNA"/>
</dbReference>
<dbReference type="GO" id="GO:0008289">
    <property type="term" value="F:lipid binding"/>
    <property type="evidence" value="ECO:0007669"/>
    <property type="project" value="UniProtKB-KW"/>
</dbReference>
<comment type="catalytic activity">
    <reaction evidence="23">
        <text>cholesterol + NADP(+) = 7-dehydrocholesterol + NADPH + H(+)</text>
        <dbReference type="Rhea" id="RHEA:23984"/>
        <dbReference type="ChEBI" id="CHEBI:15378"/>
        <dbReference type="ChEBI" id="CHEBI:16113"/>
        <dbReference type="ChEBI" id="CHEBI:17759"/>
        <dbReference type="ChEBI" id="CHEBI:57783"/>
        <dbReference type="ChEBI" id="CHEBI:58349"/>
        <dbReference type="EC" id="1.3.1.21"/>
    </reaction>
    <physiologicalReaction direction="right-to-left" evidence="23">
        <dbReference type="Rhea" id="RHEA:23986"/>
    </physiologicalReaction>
</comment>
<dbReference type="PANTHER" id="PTHR46980:SF2">
    <property type="entry name" value="TRICALBIN-1-RELATED"/>
    <property type="match status" value="1"/>
</dbReference>
<dbReference type="CDD" id="cd00030">
    <property type="entry name" value="C2"/>
    <property type="match status" value="1"/>
</dbReference>
<keyword evidence="6" id="KW-0153">Cholesterol metabolism</keyword>
<dbReference type="InterPro" id="IPR037756">
    <property type="entry name" value="C2D_Tricalbin"/>
</dbReference>
<dbReference type="CDD" id="cd04044">
    <property type="entry name" value="C2A_Tricalbin-like"/>
    <property type="match status" value="1"/>
</dbReference>
<feature type="domain" description="C2" evidence="27">
    <location>
        <begin position="452"/>
        <end position="577"/>
    </location>
</feature>
<keyword evidence="4" id="KW-0813">Transport</keyword>
<evidence type="ECO:0000256" key="12">
    <source>
        <dbReference type="ARBA" id="ARBA00023002"/>
    </source>
</evidence>
<evidence type="ECO:0000256" key="26">
    <source>
        <dbReference type="SAM" id="Phobius"/>
    </source>
</evidence>
<keyword evidence="10" id="KW-0752">Steroid biosynthesis</keyword>
<evidence type="ECO:0000313" key="29">
    <source>
        <dbReference type="EMBL" id="OZJ04246.1"/>
    </source>
</evidence>
<dbReference type="GO" id="GO:0006869">
    <property type="term" value="P:lipid transport"/>
    <property type="evidence" value="ECO:0007669"/>
    <property type="project" value="UniProtKB-KW"/>
</dbReference>
<dbReference type="Gene3D" id="2.60.40.150">
    <property type="entry name" value="C2 domain"/>
    <property type="match status" value="5"/>
</dbReference>
<feature type="transmembrane region" description="Helical" evidence="26">
    <location>
        <begin position="2323"/>
        <end position="2352"/>
    </location>
</feature>
<dbReference type="SUPFAM" id="SSF49562">
    <property type="entry name" value="C2 domain (Calcium/lipid-binding domain, CaLB)"/>
    <property type="match status" value="5"/>
</dbReference>
<feature type="compositionally biased region" description="Basic and acidic residues" evidence="25">
    <location>
        <begin position="1"/>
        <end position="12"/>
    </location>
</feature>
<dbReference type="Pfam" id="PF24920">
    <property type="entry name" value="C2_TCB1"/>
    <property type="match status" value="1"/>
</dbReference>
<feature type="transmembrane region" description="Helical" evidence="26">
    <location>
        <begin position="2019"/>
        <end position="2036"/>
    </location>
</feature>
<dbReference type="OrthoDB" id="5326588at2759"/>
<evidence type="ECO:0000259" key="28">
    <source>
        <dbReference type="PROSITE" id="PS51847"/>
    </source>
</evidence>
<keyword evidence="19" id="KW-0753">Steroid metabolism</keyword>
<evidence type="ECO:0000256" key="4">
    <source>
        <dbReference type="ARBA" id="ARBA00022448"/>
    </source>
</evidence>
<feature type="transmembrane region" description="Helical" evidence="26">
    <location>
        <begin position="2174"/>
        <end position="2193"/>
    </location>
</feature>
<gene>
    <name evidence="29" type="ORF">BZG36_02480</name>
</gene>
<evidence type="ECO:0000256" key="23">
    <source>
        <dbReference type="ARBA" id="ARBA00047795"/>
    </source>
</evidence>
<keyword evidence="8" id="KW-0152">Cholesterol biosynthesis</keyword>
<dbReference type="FunFam" id="1.20.120.1630:FF:000004">
    <property type="entry name" value="7-dehydrocholesterol reductase"/>
    <property type="match status" value="1"/>
</dbReference>
<feature type="region of interest" description="Disordered" evidence="25">
    <location>
        <begin position="1392"/>
        <end position="1432"/>
    </location>
</feature>
<evidence type="ECO:0000256" key="24">
    <source>
        <dbReference type="ARBA" id="ARBA00047826"/>
    </source>
</evidence>
<dbReference type="Proteomes" id="UP000242875">
    <property type="component" value="Unassembled WGS sequence"/>
</dbReference>
<evidence type="ECO:0000256" key="5">
    <source>
        <dbReference type="ARBA" id="ARBA00022516"/>
    </source>
</evidence>
<keyword evidence="7 26" id="KW-0812">Transmembrane</keyword>
<evidence type="ECO:0000256" key="17">
    <source>
        <dbReference type="ARBA" id="ARBA00023136"/>
    </source>
</evidence>
<dbReference type="InterPro" id="IPR031468">
    <property type="entry name" value="SMP_LBD"/>
</dbReference>
<dbReference type="Pfam" id="PF25669">
    <property type="entry name" value="SMP_MUG190-like"/>
    <property type="match status" value="1"/>
</dbReference>
<feature type="domain" description="C2" evidence="27">
    <location>
        <begin position="734"/>
        <end position="858"/>
    </location>
</feature>
<evidence type="ECO:0000256" key="22">
    <source>
        <dbReference type="ARBA" id="ARBA00042688"/>
    </source>
</evidence>
<feature type="domain" description="C2" evidence="27">
    <location>
        <begin position="1122"/>
        <end position="1243"/>
    </location>
</feature>
<keyword evidence="14" id="KW-0445">Lipid transport</keyword>
<evidence type="ECO:0000256" key="18">
    <source>
        <dbReference type="ARBA" id="ARBA00023166"/>
    </source>
</evidence>
<keyword evidence="11 26" id="KW-1133">Transmembrane helix</keyword>
<dbReference type="InterPro" id="IPR035892">
    <property type="entry name" value="C2_domain_sf"/>
</dbReference>
<feature type="transmembrane region" description="Helical" evidence="26">
    <location>
        <begin position="1950"/>
        <end position="1972"/>
    </location>
</feature>
<dbReference type="SMART" id="SM00563">
    <property type="entry name" value="PlsC"/>
    <property type="match status" value="1"/>
</dbReference>
<keyword evidence="13" id="KW-0756">Sterol biosynthesis</keyword>
<evidence type="ECO:0000256" key="13">
    <source>
        <dbReference type="ARBA" id="ARBA00023011"/>
    </source>
</evidence>
<protein>
    <recommendedName>
        <fullName evidence="21">7-dehydrocholesterol reductase</fullName>
        <ecNumber evidence="20">1.3.1.21</ecNumber>
    </recommendedName>
    <alternativeName>
        <fullName evidence="22">Sterol Delta(7)-reductase</fullName>
    </alternativeName>
</protein>
<keyword evidence="16" id="KW-0446">Lipid-binding</keyword>
<comment type="similarity">
    <text evidence="3">Belongs to the ERG4/ERG24 family.</text>
</comment>
<evidence type="ECO:0000256" key="10">
    <source>
        <dbReference type="ARBA" id="ARBA00022955"/>
    </source>
</evidence>
<dbReference type="SMART" id="SM00239">
    <property type="entry name" value="C2"/>
    <property type="match status" value="5"/>
</dbReference>
<feature type="transmembrane region" description="Helical" evidence="26">
    <location>
        <begin position="2243"/>
        <end position="2262"/>
    </location>
</feature>
<dbReference type="SUPFAM" id="SSF69593">
    <property type="entry name" value="Glycerol-3-phosphate (1)-acyltransferase"/>
    <property type="match status" value="1"/>
</dbReference>
<evidence type="ECO:0000256" key="3">
    <source>
        <dbReference type="ARBA" id="ARBA00005402"/>
    </source>
</evidence>
<evidence type="ECO:0000256" key="6">
    <source>
        <dbReference type="ARBA" id="ARBA00022548"/>
    </source>
</evidence>
<evidence type="ECO:0000256" key="21">
    <source>
        <dbReference type="ARBA" id="ARBA00039984"/>
    </source>
</evidence>
<dbReference type="InterPro" id="IPR001171">
    <property type="entry name" value="ERG24_DHCR-like"/>
</dbReference>
<dbReference type="InterPro" id="IPR000008">
    <property type="entry name" value="C2_dom"/>
</dbReference>
<sequence length="2386" mass="265927">MADYVDQRDKRNSANGPNDVKGAEGPRGTVPEGLLPGQTLVPKRPSPPSDAVGQQKPPPGPGGALGKNPGLSIDPSKGKGAEIVVPVSQIPPPTLPSNPPGSYLTDAPTSRLPEWYTLLTGTEEGKIFSTASSLDQEDITNPTVPVELTKAAIATPATPTSRKLTLSAFQKKQPDFLAEFIPEKFYGQWWFNAAGLSVAIILTSILAYFGAGLGTCLFISILFGTYYQTSIRARRANVRSEVQATAAKPPLDTDYETVDWINTLMQKLWIIVEPWVCAQIVLNVDRLIEDQRPGFIDVINLRTITLGTKPPRINYVKTYRNTDADVVAMDWRVSLTPNDVLDRTPLDLKTRVNPKFVVTAQVGKGYLGSLGVIPVVVEDIAFEAFVRIRMKLMPQFPHCKNVDISLLEPPVWDFKCRPIGGQTFGYDITNIPGLMPLIRDQVFSILRPMMFDPNVFTVDIEELMTGGKLKDSAIGVLAVTLYSAQGLKGSDSFGSIDPYVTFHVNNRGELARTSVKNDTTSPKWNETKLLLIKSLNDTLNLQVMDRNTNRKDSTIGQADFDLKQLQEDPDGFLEGINLPILRKGKTVGETKLDLRWYPVSMPKKDEDGTVEKPAEFDSGILRLTLGGCKDLETKSGLLSSNSPYARVLIDNKEVFVSDRQNRTNNPTWAKTMEFIVTDKVNSNLKVEIRDSEGGASLYTWNVQINDFLEAVSQKQDWFALGNNTRAKLNISAMWKSVPIVGGGAGMGHGGYVPPIGVVRIKFFAARDIKNVEAMHGGKSDPYMRVLSGIQIRARTEVIDNDLNPVWEEAVFVPIHSVREALVLECMDWNAHEKHKTLGMVELDMKTLVKEVSEGEGKLKTKYYQPGERIERYVSKRDQQPQIIKNIICSWQPLRSADRKSVKGELHYSAEFFPTLQAAKQLDEKEEKEKAEAEAKAKAEAQKKEKQKSQDAKEQVLVEPTKPLRPRDVDMHGEKFPLTEFGDVDILKYQSGVFSIIMHEAIFKQNLKAVAEIFVDAVDAQSKSATLTGTRMEIGESSDAFVRELDFSRVIIQFRKSRENDEEADTYYSQWGASVKDIVRRNAERQQEIRKQPDAVSLDEKDEGEWYQLNGKYPGRIRLSFKYTPVIRFQLDPADSMENQGQLTVTMISASDLLAADRNGKSDPFVTFSLNGQRVHKSEVYKKTLNPVFKEPPFTVPVPSRTKAKFIARVYDWDQVSHPDDLGETIIPLEGDNVISFQSLEKEFALTRGGEPAGRIKLRFMWKPELLARKKEGTSIGGALAGAPGAVIGAGFGAGKAIVGESAHLAGEGLALGAKGVGAGFHVAGEGLHLGAKGVGAGVGVGAKAVGGGAHLLGSGLKAGGGALTSGFHLRRSPSKDLNGGAAVQDPTQQTIAVDSSGNPINAMGQVQPEKNPNPTPSQSTSSNPGLAAPVNAAGAPRAGTLAITIVSAQGLTAMDKGGTSDPLVKVKSGSKNLHKTKTIKKTLSPEWNETFTVHVTPDQAPIEFDVRDHNTFGGDDDIGVAKINIWDHLTNSTSYESDIPLTPNGSGTIHVLDPGMLIVTFPHRRIPHFWAMKKFFDVPVLGWIFRSAGVVPVDTKTKQNAALFQSTFEVLQRGGVVALFPEGTSYTEPHLLPLKDGLAWAAYEFAHHAESRPSFQKSPELETMTMNERSLSEDYEDMAIGGHTEQRKPDGEDTCNTTLRYREAANASKNFDKDHNQHKNGEPRVTIVPVGITYTDKTKWRSDAIVEYGSPIRIYESSREQFEKDPKGTVKALTARVEKALLDMTINADDKETFEAASVARRLLFDRKGSLPNKFFVKATQTLADLFSAQRCQDRPNLRQLKTNLLKFTQTLYELRLTHTDIQHLQHKKLTGPRAFLRFLGEAAKFLFNLPLFLPGLIFHLPIYAMGKLSEYFEKYPESIAQDKVVMTAAMAPILYGLLFRYGWKATGFTVPGFFMSCVFIPTFAWYHMALLDSRYDMFKTLNGKTWGRDRDAFKANSAGIPISTLLASKMPYATFDGFKIWFLWLGFQAVLYMLLPAKIGYGQRTPAGYLLPYKVNGLLAWAVSHISWFIGFYYLGLWDSAIVHNHWGALLVVANIYGYALTFFAFVKAYLFPSHPEDRKFSGSWIYDMLMGIEMNPRFGKMFDFKLFHNGRPGIVAWTLIDLSFAAAQYQQIGYITNSMILVNVLHAVYVIDFFYNEDWYLRTIDIAHDHFGFYLAWGDSVWLPFMYTLQSHYLVRNPIDLSWPYFTLVAVMGMSGYWIFRTVNNQKDLCRRSDGKCKIWGKPARVIRTEYETSDGKTHRSLLLASGFWGLSRHFNYVGDLLLSTAMCWSCGFGHLLPHFYAIFMTILLLHRIQRDDARCRGKYGKYWEEYGRLVPYKLLPYVY</sequence>
<evidence type="ECO:0000256" key="8">
    <source>
        <dbReference type="ARBA" id="ARBA00022778"/>
    </source>
</evidence>
<evidence type="ECO:0000256" key="14">
    <source>
        <dbReference type="ARBA" id="ARBA00023055"/>
    </source>
</evidence>
<dbReference type="InterPro" id="IPR056910">
    <property type="entry name" value="TCB1-3_C2"/>
</dbReference>
<feature type="transmembrane region" description="Helical" evidence="26">
    <location>
        <begin position="2056"/>
        <end position="2076"/>
    </location>
</feature>
<evidence type="ECO:0000256" key="2">
    <source>
        <dbReference type="ARBA" id="ARBA00004770"/>
    </source>
</evidence>
<dbReference type="GO" id="GO:0016746">
    <property type="term" value="F:acyltransferase activity"/>
    <property type="evidence" value="ECO:0007669"/>
    <property type="project" value="InterPro"/>
</dbReference>
<evidence type="ECO:0000256" key="9">
    <source>
        <dbReference type="ARBA" id="ARBA00022857"/>
    </source>
</evidence>
<reference evidence="29 30" key="1">
    <citation type="journal article" date="2017" name="Mycologia">
        <title>Bifiguratus adelaidae, gen. et sp. nov., a new member of Mucoromycotina in endophytic and soil-dwelling habitats.</title>
        <authorList>
            <person name="Torres-Cruz T.J."/>
            <person name="Billingsley Tobias T.L."/>
            <person name="Almatruk M."/>
            <person name="Hesse C."/>
            <person name="Kuske C.R."/>
            <person name="Desiro A."/>
            <person name="Benucci G.M."/>
            <person name="Bonito G."/>
            <person name="Stajich J.E."/>
            <person name="Dunlap C."/>
            <person name="Arnold A.E."/>
            <person name="Porras-Alfaro A."/>
        </authorList>
    </citation>
    <scope>NUCLEOTIDE SEQUENCE [LARGE SCALE GENOMIC DNA]</scope>
    <source>
        <strain evidence="29 30">AZ0501</strain>
    </source>
</reference>
<feature type="compositionally biased region" description="Basic and acidic residues" evidence="25">
    <location>
        <begin position="922"/>
        <end position="955"/>
    </location>
</feature>
<dbReference type="Pfam" id="PF00168">
    <property type="entry name" value="C2"/>
    <property type="match status" value="5"/>
</dbReference>
<dbReference type="Pfam" id="PF01553">
    <property type="entry name" value="Acyltransferase"/>
    <property type="match status" value="1"/>
</dbReference>
<dbReference type="PANTHER" id="PTHR46980">
    <property type="entry name" value="TRICALBIN-1-RELATED"/>
    <property type="match status" value="1"/>
</dbReference>
<keyword evidence="17 26" id="KW-0472">Membrane</keyword>
<evidence type="ECO:0000256" key="20">
    <source>
        <dbReference type="ARBA" id="ARBA00038851"/>
    </source>
</evidence>
<proteinExistence type="inferred from homology"/>
<keyword evidence="5" id="KW-0444">Lipid biosynthesis</keyword>
<comment type="subcellular location">
    <subcellularLocation>
        <location evidence="1">Membrane</location>
        <topology evidence="1">Multi-pass membrane protein</topology>
    </subcellularLocation>
</comment>
<feature type="transmembrane region" description="Helical" evidence="26">
    <location>
        <begin position="2088"/>
        <end position="2112"/>
    </location>
</feature>
<dbReference type="InterPro" id="IPR037761">
    <property type="entry name" value="C2A_Tricalbin"/>
</dbReference>
<evidence type="ECO:0000256" key="11">
    <source>
        <dbReference type="ARBA" id="ARBA00022989"/>
    </source>
</evidence>
<dbReference type="GO" id="GO:0016020">
    <property type="term" value="C:membrane"/>
    <property type="evidence" value="ECO:0007669"/>
    <property type="project" value="UniProtKB-SubCell"/>
</dbReference>
<dbReference type="CDD" id="cd04040">
    <property type="entry name" value="C2D_Tricalbin-like"/>
    <property type="match status" value="1"/>
</dbReference>
<evidence type="ECO:0000256" key="7">
    <source>
        <dbReference type="ARBA" id="ARBA00022692"/>
    </source>
</evidence>
<evidence type="ECO:0000256" key="1">
    <source>
        <dbReference type="ARBA" id="ARBA00004141"/>
    </source>
</evidence>